<dbReference type="PANTHER" id="PTHR43080:SF2">
    <property type="entry name" value="CBS DOMAIN-CONTAINING PROTEIN"/>
    <property type="match status" value="1"/>
</dbReference>
<evidence type="ECO:0000256" key="1">
    <source>
        <dbReference type="ARBA" id="ARBA00023122"/>
    </source>
</evidence>
<dbReference type="EMBL" id="JACIJR010000003">
    <property type="protein sequence ID" value="MBB5728732.1"/>
    <property type="molecule type" value="Genomic_DNA"/>
</dbReference>
<dbReference type="PANTHER" id="PTHR43080">
    <property type="entry name" value="CBS DOMAIN-CONTAINING PROTEIN CBSX3, MITOCHONDRIAL"/>
    <property type="match status" value="1"/>
</dbReference>
<dbReference type="PROSITE" id="PS51371">
    <property type="entry name" value="CBS"/>
    <property type="match status" value="2"/>
</dbReference>
<dbReference type="SUPFAM" id="SSF54631">
    <property type="entry name" value="CBS-domain pair"/>
    <property type="match status" value="1"/>
</dbReference>
<feature type="domain" description="CBS" evidence="3">
    <location>
        <begin position="89"/>
        <end position="145"/>
    </location>
</feature>
<sequence length="156" mass="16703">MDADNAAPDREDAEMTIARMMRGRDGDVVAVQVDTTVRAVVALLAERRIGAVPVMDGDRVVGILSERDLVHCLAAEGAAVIDRTAESVMTAPPITVTGDMPVLAALSLMTRRRIRHLPVMEGERMVGFVSIGDLVKHRIDGIEAEAAALRDYISAG</sequence>
<keyword evidence="1 2" id="KW-0129">CBS domain</keyword>
<evidence type="ECO:0000313" key="5">
    <source>
        <dbReference type="Proteomes" id="UP000546701"/>
    </source>
</evidence>
<dbReference type="InterPro" id="IPR044725">
    <property type="entry name" value="CBSX3_CBS_dom"/>
</dbReference>
<evidence type="ECO:0000256" key="2">
    <source>
        <dbReference type="PROSITE-ProRule" id="PRU00703"/>
    </source>
</evidence>
<dbReference type="Gene3D" id="3.10.580.10">
    <property type="entry name" value="CBS-domain"/>
    <property type="match status" value="1"/>
</dbReference>
<evidence type="ECO:0000259" key="3">
    <source>
        <dbReference type="PROSITE" id="PS51371"/>
    </source>
</evidence>
<keyword evidence="5" id="KW-1185">Reference proteome</keyword>
<dbReference type="Proteomes" id="UP000546701">
    <property type="component" value="Unassembled WGS sequence"/>
</dbReference>
<name>A0A7W9F0T4_9SPHN</name>
<dbReference type="CDD" id="cd04623">
    <property type="entry name" value="CBS_pair_bac_euk"/>
    <property type="match status" value="1"/>
</dbReference>
<organism evidence="4 5">
    <name type="scientific">Sphingomonas prati</name>
    <dbReference type="NCBI Taxonomy" id="1843237"/>
    <lineage>
        <taxon>Bacteria</taxon>
        <taxon>Pseudomonadati</taxon>
        <taxon>Pseudomonadota</taxon>
        <taxon>Alphaproteobacteria</taxon>
        <taxon>Sphingomonadales</taxon>
        <taxon>Sphingomonadaceae</taxon>
        <taxon>Sphingomonas</taxon>
    </lineage>
</organism>
<dbReference type="AlphaFoldDB" id="A0A7W9F0T4"/>
<gene>
    <name evidence="4" type="ORF">FHS99_001210</name>
</gene>
<reference evidence="4 5" key="1">
    <citation type="submission" date="2020-08" db="EMBL/GenBank/DDBJ databases">
        <title>Genomic Encyclopedia of Type Strains, Phase IV (KMG-IV): sequencing the most valuable type-strain genomes for metagenomic binning, comparative biology and taxonomic classification.</title>
        <authorList>
            <person name="Goeker M."/>
        </authorList>
    </citation>
    <scope>NUCLEOTIDE SEQUENCE [LARGE SCALE GENOMIC DNA]</scope>
    <source>
        <strain evidence="4 5">DSM 103336</strain>
    </source>
</reference>
<accession>A0A7W9F0T4</accession>
<dbReference type="InterPro" id="IPR000644">
    <property type="entry name" value="CBS_dom"/>
</dbReference>
<dbReference type="SMART" id="SM00116">
    <property type="entry name" value="CBS"/>
    <property type="match status" value="2"/>
</dbReference>
<dbReference type="Pfam" id="PF00571">
    <property type="entry name" value="CBS"/>
    <property type="match status" value="2"/>
</dbReference>
<proteinExistence type="predicted"/>
<dbReference type="InterPro" id="IPR051257">
    <property type="entry name" value="Diverse_CBS-Domain"/>
</dbReference>
<feature type="domain" description="CBS" evidence="3">
    <location>
        <begin position="20"/>
        <end position="80"/>
    </location>
</feature>
<evidence type="ECO:0000313" key="4">
    <source>
        <dbReference type="EMBL" id="MBB5728732.1"/>
    </source>
</evidence>
<comment type="caution">
    <text evidence="4">The sequence shown here is derived from an EMBL/GenBank/DDBJ whole genome shotgun (WGS) entry which is preliminary data.</text>
</comment>
<protein>
    <submittedName>
        <fullName evidence="4">CBS domain-containing protein</fullName>
    </submittedName>
</protein>
<dbReference type="InterPro" id="IPR046342">
    <property type="entry name" value="CBS_dom_sf"/>
</dbReference>